<dbReference type="PANTHER" id="PTHR24216:SF65">
    <property type="entry name" value="PAXILLIN-LIKE PROTEIN 1"/>
    <property type="match status" value="1"/>
</dbReference>
<feature type="transmembrane region" description="Helical" evidence="2">
    <location>
        <begin position="223"/>
        <end position="244"/>
    </location>
</feature>
<feature type="compositionally biased region" description="Low complexity" evidence="1">
    <location>
        <begin position="367"/>
        <end position="381"/>
    </location>
</feature>
<feature type="region of interest" description="Disordered" evidence="1">
    <location>
        <begin position="398"/>
        <end position="512"/>
    </location>
</feature>
<keyword evidence="2" id="KW-1133">Transmembrane helix</keyword>
<comment type="caution">
    <text evidence="3">The sequence shown here is derived from an EMBL/GenBank/DDBJ whole genome shotgun (WGS) entry which is preliminary data.</text>
</comment>
<feature type="compositionally biased region" description="Pro residues" evidence="1">
    <location>
        <begin position="459"/>
        <end position="512"/>
    </location>
</feature>
<reference evidence="3" key="2">
    <citation type="submission" date="2020-09" db="EMBL/GenBank/DDBJ databases">
        <authorList>
            <person name="Sun Q."/>
            <person name="Zhou Y."/>
        </authorList>
    </citation>
    <scope>NUCLEOTIDE SEQUENCE</scope>
    <source>
        <strain evidence="3">CGMCC 4.7306</strain>
    </source>
</reference>
<reference evidence="3" key="1">
    <citation type="journal article" date="2014" name="Int. J. Syst. Evol. Microbiol.">
        <title>Complete genome sequence of Corynebacterium casei LMG S-19264T (=DSM 44701T), isolated from a smear-ripened cheese.</title>
        <authorList>
            <consortium name="US DOE Joint Genome Institute (JGI-PGF)"/>
            <person name="Walter F."/>
            <person name="Albersmeier A."/>
            <person name="Kalinowski J."/>
            <person name="Ruckert C."/>
        </authorList>
    </citation>
    <scope>NUCLEOTIDE SEQUENCE</scope>
    <source>
        <strain evidence="3">CGMCC 4.7306</strain>
    </source>
</reference>
<evidence type="ECO:0008006" key="5">
    <source>
        <dbReference type="Google" id="ProtNLM"/>
    </source>
</evidence>
<keyword evidence="4" id="KW-1185">Reference proteome</keyword>
<name>A0A917S0L7_9ACTN</name>
<feature type="transmembrane region" description="Helical" evidence="2">
    <location>
        <begin position="193"/>
        <end position="211"/>
    </location>
</feature>
<organism evidence="3 4">
    <name type="scientific">Microlunatus endophyticus</name>
    <dbReference type="NCBI Taxonomy" id="1716077"/>
    <lineage>
        <taxon>Bacteria</taxon>
        <taxon>Bacillati</taxon>
        <taxon>Actinomycetota</taxon>
        <taxon>Actinomycetes</taxon>
        <taxon>Propionibacteriales</taxon>
        <taxon>Propionibacteriaceae</taxon>
        <taxon>Microlunatus</taxon>
    </lineage>
</organism>
<feature type="transmembrane region" description="Helical" evidence="2">
    <location>
        <begin position="165"/>
        <end position="186"/>
    </location>
</feature>
<sequence>MGVCSVPVISTVCHVAGKAAATVVSAPFDWIAQGVGNAAEWMFKGVWQLFDSTTLVDVTDPNYLKVYDVLFGVAIFLMLLFFFLQLITGLVARDPGALHRAGIGLAKSVLGSFLVVTLTGLALTIVDELCVGIIQATGTTLDEMGGKIAALAGGLTAITLSAPGAGAVIIIFLGCLAITGAAIVWFSLLIRKALLLVAVVLAPVALSGQSWDHARGWFTKWASFVVALIVSKLVVVVIFLVAINQMNAPLNLGLSSIANPVAGIVLMFVAAFAPYMAYKFISFVGFDLYHAMSAESEAKGAMNRPIPVPSMPSLAGARKVLGGGDSGGSDGGGSGGGDKGGGGDSGGPPSPGGGGAGTPTGGGGTGKASAGQGSKAGAEGAAAGPEGMAVVAGAQAVTAAAKAGPATGKAVASAAEGHADAGQEAAGQSPASGEPDSPGRSTPVPVPPAQASPAGSEPAAPPAPSPAPAPPAAGEGPTPPPAATTTPPASPSAAPPSPPSPAEPPAPSEGGS</sequence>
<accession>A0A917S0L7</accession>
<dbReference type="Proteomes" id="UP000613840">
    <property type="component" value="Unassembled WGS sequence"/>
</dbReference>
<dbReference type="PANTHER" id="PTHR24216">
    <property type="entry name" value="PAXILLIN-RELATED"/>
    <property type="match status" value="1"/>
</dbReference>
<keyword evidence="2" id="KW-0812">Transmembrane</keyword>
<protein>
    <recommendedName>
        <fullName evidence="5">Conjugal transfer protein TrbL</fullName>
    </recommendedName>
</protein>
<evidence type="ECO:0000256" key="1">
    <source>
        <dbReference type="SAM" id="MobiDB-lite"/>
    </source>
</evidence>
<dbReference type="AlphaFoldDB" id="A0A917S0L7"/>
<dbReference type="EMBL" id="BMMZ01000001">
    <property type="protein sequence ID" value="GGL48744.1"/>
    <property type="molecule type" value="Genomic_DNA"/>
</dbReference>
<feature type="transmembrane region" description="Helical" evidence="2">
    <location>
        <begin position="256"/>
        <end position="278"/>
    </location>
</feature>
<evidence type="ECO:0000256" key="2">
    <source>
        <dbReference type="SAM" id="Phobius"/>
    </source>
</evidence>
<keyword evidence="2" id="KW-0472">Membrane</keyword>
<feature type="compositionally biased region" description="Low complexity" evidence="1">
    <location>
        <begin position="398"/>
        <end position="412"/>
    </location>
</feature>
<evidence type="ECO:0000313" key="4">
    <source>
        <dbReference type="Proteomes" id="UP000613840"/>
    </source>
</evidence>
<feature type="transmembrane region" description="Helical" evidence="2">
    <location>
        <begin position="69"/>
        <end position="92"/>
    </location>
</feature>
<gene>
    <name evidence="3" type="ORF">GCM10011575_03410</name>
</gene>
<evidence type="ECO:0000313" key="3">
    <source>
        <dbReference type="EMBL" id="GGL48744.1"/>
    </source>
</evidence>
<proteinExistence type="predicted"/>
<feature type="compositionally biased region" description="Gly residues" evidence="1">
    <location>
        <begin position="321"/>
        <end position="366"/>
    </location>
</feature>
<dbReference type="RefSeq" id="WP_229669603.1">
    <property type="nucleotide sequence ID" value="NZ_BMMZ01000001.1"/>
</dbReference>
<feature type="region of interest" description="Disordered" evidence="1">
    <location>
        <begin position="319"/>
        <end position="381"/>
    </location>
</feature>
<feature type="transmembrane region" description="Helical" evidence="2">
    <location>
        <begin position="104"/>
        <end position="126"/>
    </location>
</feature>